<sequence length="368" mass="42288">MKFNQKLVILMTTLLLSTGAFATKTTDDLLYKDIETFPKLATSVRSKFEYAVNRSTRAFSWIWTKGRKQTGNETWFFGDASYLWWHHNGRAANGADRSFGYVLFYLYDGYCNIRGLKNGCLGHDMKVTHYISGYSADNVSIGITVQYKGKKYQRFSRSVRQAQMQFWDVLNTISPSPYKVETAAALSTKYIPVHLRLLSLNSADYLHFGNPNWLAKFNKKLNLYAPNGYGFVIKEVSRLTGNSNQNLGKKNLWPLLETYGSNYGRTGWITATVSPTVDTQNFWGMSYIKYTQKVHFTMSQWAKYDASTINEDAKIDHLARIFIHEMGHNMDLQHTGAINADNFYKENNPSGRNLYKGWAQSMTTMLRY</sequence>
<keyword evidence="3" id="KW-1185">Reference proteome</keyword>
<gene>
    <name evidence="2" type="ORF">VAZ01S_095_00110</name>
</gene>
<reference evidence="2 3" key="1">
    <citation type="submission" date="2013-09" db="EMBL/GenBank/DDBJ databases">
        <title>Whole genome shotgun sequence of Vibrio azureus NBRC 104587.</title>
        <authorList>
            <person name="Isaki S."/>
            <person name="Hosoyama A."/>
            <person name="Numata M."/>
            <person name="Hashimoto M."/>
            <person name="Hosoyama Y."/>
            <person name="Tsuchikane K."/>
            <person name="Noguchi M."/>
            <person name="Hirakata S."/>
            <person name="Ichikawa N."/>
            <person name="Ohji S."/>
            <person name="Yamazoe A."/>
            <person name="Fujita N."/>
        </authorList>
    </citation>
    <scope>NUCLEOTIDE SEQUENCE [LARGE SCALE GENOMIC DNA]</scope>
    <source>
        <strain evidence="2 3">NBRC 104587</strain>
    </source>
</reference>
<protein>
    <recommendedName>
        <fullName evidence="4">Peptidase M10 metallopeptidase domain-containing protein</fullName>
    </recommendedName>
</protein>
<dbReference type="Proteomes" id="UP000016567">
    <property type="component" value="Unassembled WGS sequence"/>
</dbReference>
<accession>U3AX95</accession>
<name>U3AX95_9VIBR</name>
<evidence type="ECO:0008006" key="4">
    <source>
        <dbReference type="Google" id="ProtNLM"/>
    </source>
</evidence>
<organism evidence="2 3">
    <name type="scientific">Vibrio azureus NBRC 104587</name>
    <dbReference type="NCBI Taxonomy" id="1219077"/>
    <lineage>
        <taxon>Bacteria</taxon>
        <taxon>Pseudomonadati</taxon>
        <taxon>Pseudomonadota</taxon>
        <taxon>Gammaproteobacteria</taxon>
        <taxon>Vibrionales</taxon>
        <taxon>Vibrionaceae</taxon>
        <taxon>Vibrio</taxon>
    </lineage>
</organism>
<feature type="signal peptide" evidence="1">
    <location>
        <begin position="1"/>
        <end position="22"/>
    </location>
</feature>
<evidence type="ECO:0000256" key="1">
    <source>
        <dbReference type="SAM" id="SignalP"/>
    </source>
</evidence>
<feature type="chain" id="PRO_5004639802" description="Peptidase M10 metallopeptidase domain-containing protein" evidence="1">
    <location>
        <begin position="23"/>
        <end position="368"/>
    </location>
</feature>
<dbReference type="SUPFAM" id="SSF55486">
    <property type="entry name" value="Metalloproteases ('zincins'), catalytic domain"/>
    <property type="match status" value="1"/>
</dbReference>
<comment type="caution">
    <text evidence="2">The sequence shown here is derived from an EMBL/GenBank/DDBJ whole genome shotgun (WGS) entry which is preliminary data.</text>
</comment>
<dbReference type="RefSeq" id="WP_021711572.1">
    <property type="nucleotide sequence ID" value="NZ_BAOB01000496.1"/>
</dbReference>
<keyword evidence="1" id="KW-0732">Signal</keyword>
<evidence type="ECO:0000313" key="3">
    <source>
        <dbReference type="Proteomes" id="UP000016567"/>
    </source>
</evidence>
<proteinExistence type="predicted"/>
<dbReference type="AlphaFoldDB" id="U3AX95"/>
<evidence type="ECO:0000313" key="2">
    <source>
        <dbReference type="EMBL" id="GAD77837.1"/>
    </source>
</evidence>
<dbReference type="EMBL" id="BATL01000095">
    <property type="protein sequence ID" value="GAD77837.1"/>
    <property type="molecule type" value="Genomic_DNA"/>
</dbReference>